<dbReference type="InParanoid" id="A0A2N3NAD7"/>
<sequence>MPASTQTVAPASASKSKKFELPALEFKFGSLTEGTDIPPPLPSPVQEVPTPPRTPAADADKENKESSAVSVNGSGVEGSSKAQKDKINGTIITAGTKRPADDTPLSPALSSRQGSIRRLFSRTLLNNTYEEGEAHANGNGVANGGVRPGSRSASILDEKKAKRSSGWFRRLRSGGAPEASAKRSSVLYQEAAKPSGPPPPMIPELSALSTKLDLGDSSGLGGDDLFKNIK</sequence>
<dbReference type="STRING" id="41688.A0A2N3NAD7"/>
<dbReference type="AlphaFoldDB" id="A0A2N3NAD7"/>
<reference evidence="2 3" key="1">
    <citation type="journal article" date="2017" name="G3 (Bethesda)">
        <title>First Draft Genome Sequence of the Pathogenic Fungus Lomentospora prolificans (Formerly Scedosporium prolificans).</title>
        <authorList>
            <person name="Luo R."/>
            <person name="Zimin A."/>
            <person name="Workman R."/>
            <person name="Fan Y."/>
            <person name="Pertea G."/>
            <person name="Grossman N."/>
            <person name="Wear M.P."/>
            <person name="Jia B."/>
            <person name="Miller H."/>
            <person name="Casadevall A."/>
            <person name="Timp W."/>
            <person name="Zhang S.X."/>
            <person name="Salzberg S.L."/>
        </authorList>
    </citation>
    <scope>NUCLEOTIDE SEQUENCE [LARGE SCALE GENOMIC DNA]</scope>
    <source>
        <strain evidence="2 3">JHH-5317</strain>
    </source>
</reference>
<name>A0A2N3NAD7_9PEZI</name>
<proteinExistence type="predicted"/>
<feature type="compositionally biased region" description="Pro residues" evidence="1">
    <location>
        <begin position="37"/>
        <end position="54"/>
    </location>
</feature>
<accession>A0A2N3NAD7</accession>
<evidence type="ECO:0000313" key="2">
    <source>
        <dbReference type="EMBL" id="PKS09381.1"/>
    </source>
</evidence>
<dbReference type="VEuPathDB" id="FungiDB:jhhlp_003996"/>
<comment type="caution">
    <text evidence="2">The sequence shown here is derived from an EMBL/GenBank/DDBJ whole genome shotgun (WGS) entry which is preliminary data.</text>
</comment>
<protein>
    <submittedName>
        <fullName evidence="2">Uncharacterized protein</fullName>
    </submittedName>
</protein>
<evidence type="ECO:0000256" key="1">
    <source>
        <dbReference type="SAM" id="MobiDB-lite"/>
    </source>
</evidence>
<dbReference type="OrthoDB" id="5380416at2759"/>
<dbReference type="Proteomes" id="UP000233524">
    <property type="component" value="Unassembled WGS sequence"/>
</dbReference>
<dbReference type="EMBL" id="NLAX01000010">
    <property type="protein sequence ID" value="PKS09381.1"/>
    <property type="molecule type" value="Genomic_DNA"/>
</dbReference>
<feature type="region of interest" description="Disordered" evidence="1">
    <location>
        <begin position="30"/>
        <end position="114"/>
    </location>
</feature>
<evidence type="ECO:0000313" key="3">
    <source>
        <dbReference type="Proteomes" id="UP000233524"/>
    </source>
</evidence>
<gene>
    <name evidence="2" type="ORF">jhhlp_003996</name>
</gene>
<organism evidence="2 3">
    <name type="scientific">Lomentospora prolificans</name>
    <dbReference type="NCBI Taxonomy" id="41688"/>
    <lineage>
        <taxon>Eukaryota</taxon>
        <taxon>Fungi</taxon>
        <taxon>Dikarya</taxon>
        <taxon>Ascomycota</taxon>
        <taxon>Pezizomycotina</taxon>
        <taxon>Sordariomycetes</taxon>
        <taxon>Hypocreomycetidae</taxon>
        <taxon>Microascales</taxon>
        <taxon>Microascaceae</taxon>
        <taxon>Lomentospora</taxon>
    </lineage>
</organism>
<keyword evidence="3" id="KW-1185">Reference proteome</keyword>
<feature type="region of interest" description="Disordered" evidence="1">
    <location>
        <begin position="131"/>
        <end position="205"/>
    </location>
</feature>
<feature type="compositionally biased region" description="Low complexity" evidence="1">
    <location>
        <begin position="66"/>
        <end position="80"/>
    </location>
</feature>